<dbReference type="InterPro" id="IPR000515">
    <property type="entry name" value="MetI-like"/>
</dbReference>
<dbReference type="PANTHER" id="PTHR30193:SF37">
    <property type="entry name" value="INNER MEMBRANE ABC TRANSPORTER PERMEASE PROTEIN YCJO"/>
    <property type="match status" value="1"/>
</dbReference>
<evidence type="ECO:0000256" key="7">
    <source>
        <dbReference type="RuleBase" id="RU363032"/>
    </source>
</evidence>
<reference evidence="10 11" key="1">
    <citation type="submission" date="2020-08" db="EMBL/GenBank/DDBJ databases">
        <title>Genomic Encyclopedia of Type Strains, Phase III (KMG-III): the genomes of soil and plant-associated and newly described type strains.</title>
        <authorList>
            <person name="Whitman W."/>
        </authorList>
    </citation>
    <scope>NUCLEOTIDE SEQUENCE [LARGE SCALE GENOMIC DNA]</scope>
    <source>
        <strain evidence="10 11">CECT 3303</strain>
    </source>
</reference>
<organism evidence="10 11">
    <name type="scientific">Planomonospora venezuelensis</name>
    <dbReference type="NCBI Taxonomy" id="1999"/>
    <lineage>
        <taxon>Bacteria</taxon>
        <taxon>Bacillati</taxon>
        <taxon>Actinomycetota</taxon>
        <taxon>Actinomycetes</taxon>
        <taxon>Streptosporangiales</taxon>
        <taxon>Streptosporangiaceae</taxon>
        <taxon>Planomonospora</taxon>
    </lineage>
</organism>
<evidence type="ECO:0000313" key="11">
    <source>
        <dbReference type="Proteomes" id="UP000562352"/>
    </source>
</evidence>
<keyword evidence="6 7" id="KW-0472">Membrane</keyword>
<sequence>MTGHRPDTRDAGPRSAGSGLPARRAHATRARRKTGPAYPYALYLPAALVYTVIFLVPTAMAFYFALTRWTLFDSEFVGLDNFRDFLAEQNLSIGFRNTVVYAVVTSALKVVIGLGLGVLLTSKLRLRGFLRSLVFFPVLVSTVAVGITFSVLLKPDTGLVDKALALVGISGPDWLGDASTALLSVALVDVWKGVGLATVIYIAGILSIPTDYYQAVAVDGGGAWHRFRHVTLPLSWPATYSVIILSFIGGLRSFDLIWTMTRGGPGFTSDVIASIIYKQYQAGFYGLSTAGNVLLFVVVTAIVVPLNWFLGRRQVSP</sequence>
<proteinExistence type="inferred from homology"/>
<feature type="region of interest" description="Disordered" evidence="8">
    <location>
        <begin position="1"/>
        <end position="31"/>
    </location>
</feature>
<feature type="transmembrane region" description="Helical" evidence="7">
    <location>
        <begin position="133"/>
        <end position="153"/>
    </location>
</feature>
<feature type="domain" description="ABC transmembrane type-1" evidence="9">
    <location>
        <begin position="95"/>
        <end position="306"/>
    </location>
</feature>
<dbReference type="RefSeq" id="WP_221473397.1">
    <property type="nucleotide sequence ID" value="NZ_BAAAWZ010000001.1"/>
</dbReference>
<dbReference type="CDD" id="cd06261">
    <property type="entry name" value="TM_PBP2"/>
    <property type="match status" value="1"/>
</dbReference>
<comment type="caution">
    <text evidence="10">The sequence shown here is derived from an EMBL/GenBank/DDBJ whole genome shotgun (WGS) entry which is preliminary data.</text>
</comment>
<evidence type="ECO:0000256" key="8">
    <source>
        <dbReference type="SAM" id="MobiDB-lite"/>
    </source>
</evidence>
<keyword evidence="11" id="KW-1185">Reference proteome</keyword>
<feature type="transmembrane region" description="Helical" evidence="7">
    <location>
        <begin position="293"/>
        <end position="310"/>
    </location>
</feature>
<evidence type="ECO:0000256" key="2">
    <source>
        <dbReference type="ARBA" id="ARBA00022448"/>
    </source>
</evidence>
<dbReference type="PANTHER" id="PTHR30193">
    <property type="entry name" value="ABC TRANSPORTER PERMEASE PROTEIN"/>
    <property type="match status" value="1"/>
</dbReference>
<keyword evidence="5 7" id="KW-1133">Transmembrane helix</keyword>
<dbReference type="GO" id="GO:0005886">
    <property type="term" value="C:plasma membrane"/>
    <property type="evidence" value="ECO:0007669"/>
    <property type="project" value="UniProtKB-SubCell"/>
</dbReference>
<feature type="transmembrane region" description="Helical" evidence="7">
    <location>
        <begin position="99"/>
        <end position="121"/>
    </location>
</feature>
<comment type="subcellular location">
    <subcellularLocation>
        <location evidence="1 7">Cell membrane</location>
        <topology evidence="1 7">Multi-pass membrane protein</topology>
    </subcellularLocation>
</comment>
<keyword evidence="3" id="KW-1003">Cell membrane</keyword>
<comment type="similarity">
    <text evidence="7">Belongs to the binding-protein-dependent transport system permease family.</text>
</comment>
<feature type="compositionally biased region" description="Basic and acidic residues" evidence="8">
    <location>
        <begin position="1"/>
        <end position="12"/>
    </location>
</feature>
<accession>A0A841D265</accession>
<evidence type="ECO:0000313" key="10">
    <source>
        <dbReference type="EMBL" id="MBB5962478.1"/>
    </source>
</evidence>
<feature type="transmembrane region" description="Helical" evidence="7">
    <location>
        <begin position="230"/>
        <end position="251"/>
    </location>
</feature>
<keyword evidence="4 7" id="KW-0812">Transmembrane</keyword>
<keyword evidence="2 7" id="KW-0813">Transport</keyword>
<dbReference type="Gene3D" id="1.10.3720.10">
    <property type="entry name" value="MetI-like"/>
    <property type="match status" value="1"/>
</dbReference>
<dbReference type="Pfam" id="PF00528">
    <property type="entry name" value="BPD_transp_1"/>
    <property type="match status" value="1"/>
</dbReference>
<dbReference type="EMBL" id="JACHJJ010000004">
    <property type="protein sequence ID" value="MBB5962478.1"/>
    <property type="molecule type" value="Genomic_DNA"/>
</dbReference>
<feature type="transmembrane region" description="Helical" evidence="7">
    <location>
        <begin position="190"/>
        <end position="209"/>
    </location>
</feature>
<dbReference type="InterPro" id="IPR035906">
    <property type="entry name" value="MetI-like_sf"/>
</dbReference>
<evidence type="ECO:0000256" key="5">
    <source>
        <dbReference type="ARBA" id="ARBA00022989"/>
    </source>
</evidence>
<dbReference type="PROSITE" id="PS50928">
    <property type="entry name" value="ABC_TM1"/>
    <property type="match status" value="1"/>
</dbReference>
<dbReference type="InterPro" id="IPR051393">
    <property type="entry name" value="ABC_transporter_permease"/>
</dbReference>
<evidence type="ECO:0000256" key="3">
    <source>
        <dbReference type="ARBA" id="ARBA00022475"/>
    </source>
</evidence>
<dbReference type="GO" id="GO:0055085">
    <property type="term" value="P:transmembrane transport"/>
    <property type="evidence" value="ECO:0007669"/>
    <property type="project" value="InterPro"/>
</dbReference>
<protein>
    <submittedName>
        <fullName evidence="10">Raffinose/stachyose/melibiose transport system permease protein</fullName>
    </submittedName>
</protein>
<dbReference type="Proteomes" id="UP000562352">
    <property type="component" value="Unassembled WGS sequence"/>
</dbReference>
<evidence type="ECO:0000256" key="1">
    <source>
        <dbReference type="ARBA" id="ARBA00004651"/>
    </source>
</evidence>
<gene>
    <name evidence="10" type="ORF">FHS22_001739</name>
</gene>
<dbReference type="AlphaFoldDB" id="A0A841D265"/>
<feature type="transmembrane region" description="Helical" evidence="7">
    <location>
        <begin position="40"/>
        <end position="66"/>
    </location>
</feature>
<evidence type="ECO:0000256" key="4">
    <source>
        <dbReference type="ARBA" id="ARBA00022692"/>
    </source>
</evidence>
<evidence type="ECO:0000259" key="9">
    <source>
        <dbReference type="PROSITE" id="PS50928"/>
    </source>
</evidence>
<name>A0A841D265_PLAVE</name>
<evidence type="ECO:0000256" key="6">
    <source>
        <dbReference type="ARBA" id="ARBA00023136"/>
    </source>
</evidence>
<dbReference type="SUPFAM" id="SSF161098">
    <property type="entry name" value="MetI-like"/>
    <property type="match status" value="1"/>
</dbReference>